<protein>
    <recommendedName>
        <fullName evidence="4">Cytochrome c domain-containing protein</fullName>
    </recommendedName>
</protein>
<dbReference type="InterPro" id="IPR036909">
    <property type="entry name" value="Cyt_c-like_dom_sf"/>
</dbReference>
<evidence type="ECO:0000259" key="4">
    <source>
        <dbReference type="PROSITE" id="PS51007"/>
    </source>
</evidence>
<evidence type="ECO:0000256" key="3">
    <source>
        <dbReference type="ARBA" id="ARBA00023004"/>
    </source>
</evidence>
<evidence type="ECO:0000313" key="5">
    <source>
        <dbReference type="EMBL" id="GAF81971.1"/>
    </source>
</evidence>
<sequence length="70" mass="7549">MILTRGLWGLTAIALFASATSSFGAEAPARETVAPDHAEKMAAGRDLFRRHVRALLIAKCVACHGRDELE</sequence>
<dbReference type="EMBL" id="BARS01006009">
    <property type="protein sequence ID" value="GAF81971.1"/>
    <property type="molecule type" value="Genomic_DNA"/>
</dbReference>
<evidence type="ECO:0000256" key="1">
    <source>
        <dbReference type="ARBA" id="ARBA00022617"/>
    </source>
</evidence>
<dbReference type="AlphaFoldDB" id="X0T3S5"/>
<feature type="non-terminal residue" evidence="5">
    <location>
        <position position="70"/>
    </location>
</feature>
<dbReference type="Gene3D" id="1.10.760.10">
    <property type="entry name" value="Cytochrome c-like domain"/>
    <property type="match status" value="1"/>
</dbReference>
<dbReference type="InterPro" id="IPR009056">
    <property type="entry name" value="Cyt_c-like_dom"/>
</dbReference>
<name>X0T3S5_9ZZZZ</name>
<gene>
    <name evidence="5" type="ORF">S01H1_11764</name>
</gene>
<feature type="domain" description="Cytochrome c" evidence="4">
    <location>
        <begin position="39"/>
        <end position="70"/>
    </location>
</feature>
<dbReference type="GO" id="GO:0020037">
    <property type="term" value="F:heme binding"/>
    <property type="evidence" value="ECO:0007669"/>
    <property type="project" value="InterPro"/>
</dbReference>
<comment type="caution">
    <text evidence="5">The sequence shown here is derived from an EMBL/GenBank/DDBJ whole genome shotgun (WGS) entry which is preliminary data.</text>
</comment>
<dbReference type="PROSITE" id="PS51007">
    <property type="entry name" value="CYTC"/>
    <property type="match status" value="1"/>
</dbReference>
<keyword evidence="2" id="KW-0479">Metal-binding</keyword>
<dbReference type="GO" id="GO:0046872">
    <property type="term" value="F:metal ion binding"/>
    <property type="evidence" value="ECO:0007669"/>
    <property type="project" value="UniProtKB-KW"/>
</dbReference>
<dbReference type="GO" id="GO:0009055">
    <property type="term" value="F:electron transfer activity"/>
    <property type="evidence" value="ECO:0007669"/>
    <property type="project" value="InterPro"/>
</dbReference>
<reference evidence="5" key="1">
    <citation type="journal article" date="2014" name="Front. Microbiol.">
        <title>High frequency of phylogenetically diverse reductive dehalogenase-homologous genes in deep subseafloor sedimentary metagenomes.</title>
        <authorList>
            <person name="Kawai M."/>
            <person name="Futagami T."/>
            <person name="Toyoda A."/>
            <person name="Takaki Y."/>
            <person name="Nishi S."/>
            <person name="Hori S."/>
            <person name="Arai W."/>
            <person name="Tsubouchi T."/>
            <person name="Morono Y."/>
            <person name="Uchiyama I."/>
            <person name="Ito T."/>
            <person name="Fujiyama A."/>
            <person name="Inagaki F."/>
            <person name="Takami H."/>
        </authorList>
    </citation>
    <scope>NUCLEOTIDE SEQUENCE</scope>
    <source>
        <strain evidence="5">Expedition CK06-06</strain>
    </source>
</reference>
<keyword evidence="1" id="KW-0349">Heme</keyword>
<accession>X0T3S5</accession>
<organism evidence="5">
    <name type="scientific">marine sediment metagenome</name>
    <dbReference type="NCBI Taxonomy" id="412755"/>
    <lineage>
        <taxon>unclassified sequences</taxon>
        <taxon>metagenomes</taxon>
        <taxon>ecological metagenomes</taxon>
    </lineage>
</organism>
<keyword evidence="3" id="KW-0408">Iron</keyword>
<proteinExistence type="predicted"/>
<dbReference type="SUPFAM" id="SSF46626">
    <property type="entry name" value="Cytochrome c"/>
    <property type="match status" value="1"/>
</dbReference>
<evidence type="ECO:0000256" key="2">
    <source>
        <dbReference type="ARBA" id="ARBA00022723"/>
    </source>
</evidence>